<dbReference type="InterPro" id="IPR000757">
    <property type="entry name" value="Beta-glucanase-like"/>
</dbReference>
<sequence>MSSRPARLRALTALGAAFVVAVTLLAMQQGSADAAPKARAAAAAPDCGPRVAKNFLNAWKCTFSDDFDGTALDTTKWIAQTTAASAFTSGKDCFVDSPNNVSVSGGTLNLTVRRESAPFTCAKPGGSFSTDVTAGSVSTFNRFSQTYGRFEIRAAFPAVTTAGVHSAFWLWPTTITEAWPGSGEIDVAEYYSKYPDRVIPFLHYAPTKYDANMTNNNCLVSNPSAFHTYTLEWTSSAITISFDGKVCLKDSAWSPVGHKKPYPFNSPFMVALTQGLGSTGNDYVAGTTPLPATMKVDYVRAWS</sequence>
<dbReference type="AlphaFoldDB" id="A0A3N0DWP2"/>
<gene>
    <name evidence="3" type="ORF">EFL95_13295</name>
</gene>
<evidence type="ECO:0000259" key="2">
    <source>
        <dbReference type="PROSITE" id="PS51762"/>
    </source>
</evidence>
<dbReference type="Proteomes" id="UP000277094">
    <property type="component" value="Unassembled WGS sequence"/>
</dbReference>
<dbReference type="GO" id="GO:0005975">
    <property type="term" value="P:carbohydrate metabolic process"/>
    <property type="evidence" value="ECO:0007669"/>
    <property type="project" value="InterPro"/>
</dbReference>
<reference evidence="3 4" key="1">
    <citation type="submission" date="2018-11" db="EMBL/GenBank/DDBJ databases">
        <authorList>
            <person name="Li F."/>
        </authorList>
    </citation>
    <scope>NUCLEOTIDE SEQUENCE [LARGE SCALE GENOMIC DNA]</scope>
    <source>
        <strain evidence="3 4">KIS18-7</strain>
    </source>
</reference>
<comment type="caution">
    <text evidence="3">The sequence shown here is derived from an EMBL/GenBank/DDBJ whole genome shotgun (WGS) entry which is preliminary data.</text>
</comment>
<evidence type="ECO:0000313" key="4">
    <source>
        <dbReference type="Proteomes" id="UP000277094"/>
    </source>
</evidence>
<dbReference type="Gene3D" id="2.60.120.200">
    <property type="match status" value="1"/>
</dbReference>
<protein>
    <submittedName>
        <fullName evidence="3">Glycoside hydrolase family 16 protein</fullName>
    </submittedName>
</protein>
<dbReference type="InterPro" id="IPR050546">
    <property type="entry name" value="Glycosyl_Hydrlase_16"/>
</dbReference>
<evidence type="ECO:0000256" key="1">
    <source>
        <dbReference type="SAM" id="SignalP"/>
    </source>
</evidence>
<dbReference type="GO" id="GO:0004553">
    <property type="term" value="F:hydrolase activity, hydrolyzing O-glycosyl compounds"/>
    <property type="evidence" value="ECO:0007669"/>
    <property type="project" value="InterPro"/>
</dbReference>
<keyword evidence="3" id="KW-0378">Hydrolase</keyword>
<name>A0A3N0DWP2_9ACTN</name>
<proteinExistence type="predicted"/>
<dbReference type="OrthoDB" id="3250776at2"/>
<dbReference type="CDD" id="cd08023">
    <property type="entry name" value="GH16_laminarinase_like"/>
    <property type="match status" value="1"/>
</dbReference>
<feature type="signal peptide" evidence="1">
    <location>
        <begin position="1"/>
        <end position="34"/>
    </location>
</feature>
<dbReference type="PANTHER" id="PTHR10963:SF60">
    <property type="entry name" value="GRAM-NEGATIVE BACTERIA-BINDING PROTEIN 1-RELATED"/>
    <property type="match status" value="1"/>
</dbReference>
<accession>A0A3N0DWP2</accession>
<dbReference type="PANTHER" id="PTHR10963">
    <property type="entry name" value="GLYCOSYL HYDROLASE-RELATED"/>
    <property type="match status" value="1"/>
</dbReference>
<dbReference type="PROSITE" id="PS51762">
    <property type="entry name" value="GH16_2"/>
    <property type="match status" value="1"/>
</dbReference>
<keyword evidence="1" id="KW-0732">Signal</keyword>
<dbReference type="EMBL" id="RJSG01000002">
    <property type="protein sequence ID" value="RNL79906.1"/>
    <property type="molecule type" value="Genomic_DNA"/>
</dbReference>
<dbReference type="InterPro" id="IPR013320">
    <property type="entry name" value="ConA-like_dom_sf"/>
</dbReference>
<keyword evidence="4" id="KW-1185">Reference proteome</keyword>
<feature type="domain" description="GH16" evidence="2">
    <location>
        <begin position="49"/>
        <end position="303"/>
    </location>
</feature>
<evidence type="ECO:0000313" key="3">
    <source>
        <dbReference type="EMBL" id="RNL79906.1"/>
    </source>
</evidence>
<organism evidence="3 4">
    <name type="scientific">Nocardioides marmorisolisilvae</name>
    <dbReference type="NCBI Taxonomy" id="1542737"/>
    <lineage>
        <taxon>Bacteria</taxon>
        <taxon>Bacillati</taxon>
        <taxon>Actinomycetota</taxon>
        <taxon>Actinomycetes</taxon>
        <taxon>Propionibacteriales</taxon>
        <taxon>Nocardioidaceae</taxon>
        <taxon>Nocardioides</taxon>
    </lineage>
</organism>
<dbReference type="SUPFAM" id="SSF49899">
    <property type="entry name" value="Concanavalin A-like lectins/glucanases"/>
    <property type="match status" value="1"/>
</dbReference>
<feature type="chain" id="PRO_5018107468" evidence="1">
    <location>
        <begin position="35"/>
        <end position="303"/>
    </location>
</feature>
<dbReference type="RefSeq" id="WP_123234409.1">
    <property type="nucleotide sequence ID" value="NZ_RJSG01000002.1"/>
</dbReference>
<dbReference type="Pfam" id="PF00722">
    <property type="entry name" value="Glyco_hydro_16"/>
    <property type="match status" value="1"/>
</dbReference>